<dbReference type="SMART" id="SM00360">
    <property type="entry name" value="RRM"/>
    <property type="match status" value="1"/>
</dbReference>
<dbReference type="InterPro" id="IPR035979">
    <property type="entry name" value="RBD_domain_sf"/>
</dbReference>
<evidence type="ECO:0000256" key="2">
    <source>
        <dbReference type="ARBA" id="ARBA00022741"/>
    </source>
</evidence>
<reference evidence="9 10" key="1">
    <citation type="journal article" date="2016" name="Nat. Commun.">
        <title>Ectomycorrhizal ecology is imprinted in the genome of the dominant symbiotic fungus Cenococcum geophilum.</title>
        <authorList>
            <consortium name="DOE Joint Genome Institute"/>
            <person name="Peter M."/>
            <person name="Kohler A."/>
            <person name="Ohm R.A."/>
            <person name="Kuo A."/>
            <person name="Krutzmann J."/>
            <person name="Morin E."/>
            <person name="Arend M."/>
            <person name="Barry K.W."/>
            <person name="Binder M."/>
            <person name="Choi C."/>
            <person name="Clum A."/>
            <person name="Copeland A."/>
            <person name="Grisel N."/>
            <person name="Haridas S."/>
            <person name="Kipfer T."/>
            <person name="LaButti K."/>
            <person name="Lindquist E."/>
            <person name="Lipzen A."/>
            <person name="Maire R."/>
            <person name="Meier B."/>
            <person name="Mihaltcheva S."/>
            <person name="Molinier V."/>
            <person name="Murat C."/>
            <person name="Poggeler S."/>
            <person name="Quandt C.A."/>
            <person name="Sperisen C."/>
            <person name="Tritt A."/>
            <person name="Tisserant E."/>
            <person name="Crous P.W."/>
            <person name="Henrissat B."/>
            <person name="Nehls U."/>
            <person name="Egli S."/>
            <person name="Spatafora J.W."/>
            <person name="Grigoriev I.V."/>
            <person name="Martin F.M."/>
        </authorList>
    </citation>
    <scope>NUCLEOTIDE SEQUENCE [LARGE SCALE GENOMIC DNA]</scope>
    <source>
        <strain evidence="9 10">CBS 459.81</strain>
    </source>
</reference>
<dbReference type="GO" id="GO:0005524">
    <property type="term" value="F:ATP binding"/>
    <property type="evidence" value="ECO:0007669"/>
    <property type="project" value="UniProtKB-KW"/>
</dbReference>
<dbReference type="Pfam" id="PF00069">
    <property type="entry name" value="Pkinase"/>
    <property type="match status" value="1"/>
</dbReference>
<gene>
    <name evidence="9" type="ORF">K432DRAFT_222679</name>
</gene>
<feature type="region of interest" description="Disordered" evidence="6">
    <location>
        <begin position="659"/>
        <end position="685"/>
    </location>
</feature>
<dbReference type="PANTHER" id="PTHR43289:SF6">
    <property type="entry name" value="SERINE_THREONINE-PROTEIN KINASE NEKL-3"/>
    <property type="match status" value="1"/>
</dbReference>
<evidence type="ECO:0000259" key="7">
    <source>
        <dbReference type="PROSITE" id="PS50011"/>
    </source>
</evidence>
<keyword evidence="4" id="KW-0067">ATP-binding</keyword>
<feature type="compositionally biased region" description="Low complexity" evidence="6">
    <location>
        <begin position="442"/>
        <end position="458"/>
    </location>
</feature>
<dbReference type="PROSITE" id="PS50011">
    <property type="entry name" value="PROTEIN_KINASE_DOM"/>
    <property type="match status" value="1"/>
</dbReference>
<keyword evidence="10" id="KW-1185">Reference proteome</keyword>
<evidence type="ECO:0000259" key="8">
    <source>
        <dbReference type="PROSITE" id="PS50102"/>
    </source>
</evidence>
<feature type="domain" description="RRM" evidence="8">
    <location>
        <begin position="515"/>
        <end position="588"/>
    </location>
</feature>
<dbReference type="GO" id="GO:0004674">
    <property type="term" value="F:protein serine/threonine kinase activity"/>
    <property type="evidence" value="ECO:0007669"/>
    <property type="project" value="TreeGrafter"/>
</dbReference>
<proteinExistence type="predicted"/>
<dbReference type="InterPro" id="IPR008271">
    <property type="entry name" value="Ser/Thr_kinase_AS"/>
</dbReference>
<dbReference type="SMART" id="SM00220">
    <property type="entry name" value="S_TKc"/>
    <property type="match status" value="1"/>
</dbReference>
<dbReference type="SUPFAM" id="SSF54928">
    <property type="entry name" value="RNA-binding domain, RBD"/>
    <property type="match status" value="1"/>
</dbReference>
<accession>A0A8E2EER0</accession>
<dbReference type="CDD" id="cd00180">
    <property type="entry name" value="PKc"/>
    <property type="match status" value="1"/>
</dbReference>
<evidence type="ECO:0000256" key="5">
    <source>
        <dbReference type="PROSITE-ProRule" id="PRU00176"/>
    </source>
</evidence>
<dbReference type="InterPro" id="IPR000719">
    <property type="entry name" value="Prot_kinase_dom"/>
</dbReference>
<dbReference type="InterPro" id="IPR000504">
    <property type="entry name" value="RRM_dom"/>
</dbReference>
<evidence type="ECO:0000256" key="6">
    <source>
        <dbReference type="SAM" id="MobiDB-lite"/>
    </source>
</evidence>
<name>A0A8E2EER0_9PEZI</name>
<evidence type="ECO:0000256" key="3">
    <source>
        <dbReference type="ARBA" id="ARBA00022777"/>
    </source>
</evidence>
<dbReference type="AlphaFoldDB" id="A0A8E2EER0"/>
<organism evidence="9 10">
    <name type="scientific">Lepidopterella palustris CBS 459.81</name>
    <dbReference type="NCBI Taxonomy" id="1314670"/>
    <lineage>
        <taxon>Eukaryota</taxon>
        <taxon>Fungi</taxon>
        <taxon>Dikarya</taxon>
        <taxon>Ascomycota</taxon>
        <taxon>Pezizomycotina</taxon>
        <taxon>Dothideomycetes</taxon>
        <taxon>Pleosporomycetidae</taxon>
        <taxon>Mytilinidiales</taxon>
        <taxon>Argynnaceae</taxon>
        <taxon>Lepidopterella</taxon>
    </lineage>
</organism>
<keyword evidence="2" id="KW-0547">Nucleotide-binding</keyword>
<keyword evidence="5" id="KW-0694">RNA-binding</keyword>
<dbReference type="Pfam" id="PF00076">
    <property type="entry name" value="RRM_1"/>
    <property type="match status" value="1"/>
</dbReference>
<feature type="domain" description="Protein kinase" evidence="7">
    <location>
        <begin position="142"/>
        <end position="429"/>
    </location>
</feature>
<dbReference type="PANTHER" id="PTHR43289">
    <property type="entry name" value="MITOGEN-ACTIVATED PROTEIN KINASE KINASE KINASE 20-RELATED"/>
    <property type="match status" value="1"/>
</dbReference>
<dbReference type="InterPro" id="IPR012677">
    <property type="entry name" value="Nucleotide-bd_a/b_plait_sf"/>
</dbReference>
<evidence type="ECO:0000313" key="10">
    <source>
        <dbReference type="Proteomes" id="UP000250266"/>
    </source>
</evidence>
<keyword evidence="1" id="KW-0808">Transferase</keyword>
<sequence>MAYLAEVRTANKEGRHEQELSQLFPLNETGYTSRTKPFCDADFVRISAVLVACGRPLWAKLPRTYSILRLIGELSTMPAFVEKDVTDLFIPYTHDNLPSSLAPCIREKFIRIQHLVLTDTMNLERGSTSQHLHVSSKEDLQFETKAVLGKGGGCSVVEKVYSPLGCREYALKLIRRSKTFRDDKEALATFEKELANAQKVTHHHVVEIVGSFTERRYVGIIMSTIGECNLKDFLEAELSSDGKSILRTFFGCLSSGLIALHNASIRHKDIKPANIIVRHSSVFFTDFGLALDWSEKTRSTTGGKPALFTPRYCAPEVANWDDRNCSSDVWSLGAVYLEMVSVLLGQSVNSLRSYLENHGTEISSQYCRNLEGIEHWIKRLDSGPGSTDDRLPLKWVNECMAATQGQRLTAHQLWEAIDKDTAEAKQPFACTTCTAHFDDSEPPSGSSSPITPSSTSLSTAGLNALSRLPNVPTNRKETTPKIEGIDIEAGNLQERLQKDCEAIEQLDSIMFKRYPRVVVTNLPEGTTEQDLLQEFSFLGILSAPWKAWVDTDVNTGLCTGRGFVLFHFHTHAERAVAVMNGQQVGMNLVQCTLVLPEPPRRITHPYYTSPYYMEHLRSGNVRLPSLPRGASWAPGYLENTYAENDLLDYQKKSQAKEFQVKSRSHPIAHTQKPPKTSGKSSLFGSKPVRLEKESLASAIARIEEFSAGSKLRIEELLTNLQASHSSA</sequence>
<protein>
    <submittedName>
        <fullName evidence="9">Kinase-like protein</fullName>
    </submittedName>
</protein>
<keyword evidence="3 9" id="KW-0418">Kinase</keyword>
<evidence type="ECO:0000256" key="4">
    <source>
        <dbReference type="ARBA" id="ARBA00022840"/>
    </source>
</evidence>
<dbReference type="Gene3D" id="1.10.510.10">
    <property type="entry name" value="Transferase(Phosphotransferase) domain 1"/>
    <property type="match status" value="1"/>
</dbReference>
<dbReference type="OrthoDB" id="4062651at2759"/>
<dbReference type="Proteomes" id="UP000250266">
    <property type="component" value="Unassembled WGS sequence"/>
</dbReference>
<dbReference type="PROSITE" id="PS00108">
    <property type="entry name" value="PROTEIN_KINASE_ST"/>
    <property type="match status" value="1"/>
</dbReference>
<evidence type="ECO:0000313" key="9">
    <source>
        <dbReference type="EMBL" id="OCK82434.1"/>
    </source>
</evidence>
<dbReference type="SUPFAM" id="SSF56112">
    <property type="entry name" value="Protein kinase-like (PK-like)"/>
    <property type="match status" value="1"/>
</dbReference>
<dbReference type="EMBL" id="KV744888">
    <property type="protein sequence ID" value="OCK82434.1"/>
    <property type="molecule type" value="Genomic_DNA"/>
</dbReference>
<dbReference type="PROSITE" id="PS50102">
    <property type="entry name" value="RRM"/>
    <property type="match status" value="1"/>
</dbReference>
<dbReference type="InterPro" id="IPR011009">
    <property type="entry name" value="Kinase-like_dom_sf"/>
</dbReference>
<dbReference type="GO" id="GO:0003723">
    <property type="term" value="F:RNA binding"/>
    <property type="evidence" value="ECO:0007669"/>
    <property type="project" value="UniProtKB-UniRule"/>
</dbReference>
<feature type="compositionally biased region" description="Polar residues" evidence="6">
    <location>
        <begin position="673"/>
        <end position="683"/>
    </location>
</feature>
<feature type="region of interest" description="Disordered" evidence="6">
    <location>
        <begin position="436"/>
        <end position="458"/>
    </location>
</feature>
<evidence type="ECO:0000256" key="1">
    <source>
        <dbReference type="ARBA" id="ARBA00022679"/>
    </source>
</evidence>
<dbReference type="Gene3D" id="3.30.70.330">
    <property type="match status" value="1"/>
</dbReference>